<evidence type="ECO:0008006" key="3">
    <source>
        <dbReference type="Google" id="ProtNLM"/>
    </source>
</evidence>
<reference evidence="1 2" key="1">
    <citation type="submission" date="2020-10" db="EMBL/GenBank/DDBJ databases">
        <title>Connecting structure to function with the recovery of over 1000 high-quality activated sludge metagenome-assembled genomes encoding full-length rRNA genes using long-read sequencing.</title>
        <authorList>
            <person name="Singleton C.M."/>
            <person name="Petriglieri F."/>
            <person name="Kristensen J.M."/>
            <person name="Kirkegaard R.H."/>
            <person name="Michaelsen T.Y."/>
            <person name="Andersen M.H."/>
            <person name="Karst S.M."/>
            <person name="Dueholm M.S."/>
            <person name="Nielsen P.H."/>
            <person name="Albertsen M."/>
        </authorList>
    </citation>
    <scope>NUCLEOTIDE SEQUENCE [LARGE SCALE GENOMIC DNA]</scope>
    <source>
        <strain evidence="1">Ribe_18-Q3-R11-54_MAXAC.273</strain>
    </source>
</reference>
<sequence length="343" mass="38773">MLSLSHLQSITDRILDADDTAYGKLYAACDELYETLIKASRIDPREEKNKENQSLDSGAALGITWAAMCIKDIMRTKRFMNGVYAAVRDILLVHPEKTIHILYAGTGPFATLVLPLTARFSPEQIQLTLLEVNETSFNSLQNLVSILHLEKYIHRLEKADATKWKKPVNDQIDIFIVEAMQQGLKSEPHVAICMNIVPQLRPDTIMIPQQITLTAALLNEPKRMQEKFESGSIISSIHILDPVFILNKETILSRAESDAQRDVSDFTFQGKTIVIAADVVEDYPNLYLITDVLIYKEDCLLLDESPLSMPLKLADLRKELPTEIKFQYHIGSNPGIQFNMTML</sequence>
<dbReference type="InterPro" id="IPR029063">
    <property type="entry name" value="SAM-dependent_MTases_sf"/>
</dbReference>
<comment type="caution">
    <text evidence="1">The sequence shown here is derived from an EMBL/GenBank/DDBJ whole genome shotgun (WGS) entry which is preliminary data.</text>
</comment>
<dbReference type="AlphaFoldDB" id="A0A9D7SS20"/>
<dbReference type="Gene3D" id="3.40.50.150">
    <property type="entry name" value="Vaccinia Virus protein VP39"/>
    <property type="match status" value="1"/>
</dbReference>
<organism evidence="1 2">
    <name type="scientific">Candidatus Opimibacter skivensis</name>
    <dbReference type="NCBI Taxonomy" id="2982028"/>
    <lineage>
        <taxon>Bacteria</taxon>
        <taxon>Pseudomonadati</taxon>
        <taxon>Bacteroidota</taxon>
        <taxon>Saprospiria</taxon>
        <taxon>Saprospirales</taxon>
        <taxon>Saprospiraceae</taxon>
        <taxon>Candidatus Opimibacter</taxon>
    </lineage>
</organism>
<evidence type="ECO:0000313" key="2">
    <source>
        <dbReference type="Proteomes" id="UP000808337"/>
    </source>
</evidence>
<protein>
    <recommendedName>
        <fullName evidence="3">Phytanoyl-CoA dioxygenase</fullName>
    </recommendedName>
</protein>
<dbReference type="Proteomes" id="UP000808337">
    <property type="component" value="Unassembled WGS sequence"/>
</dbReference>
<name>A0A9D7SS20_9BACT</name>
<gene>
    <name evidence="1" type="ORF">IPP15_00740</name>
</gene>
<accession>A0A9D7SS20</accession>
<proteinExistence type="predicted"/>
<evidence type="ECO:0000313" key="1">
    <source>
        <dbReference type="EMBL" id="MBK9980946.1"/>
    </source>
</evidence>
<dbReference type="EMBL" id="JADKGY010000001">
    <property type="protein sequence ID" value="MBK9980946.1"/>
    <property type="molecule type" value="Genomic_DNA"/>
</dbReference>